<keyword evidence="3" id="KW-0547">Nucleotide-binding</keyword>
<dbReference type="InterPro" id="IPR003593">
    <property type="entry name" value="AAA+_ATPase"/>
</dbReference>
<comment type="caution">
    <text evidence="7">The sequence shown here is derived from an EMBL/GenBank/DDBJ whole genome shotgun (WGS) entry which is preliminary data.</text>
</comment>
<dbReference type="InterPro" id="IPR017871">
    <property type="entry name" value="ABC_transporter-like_CS"/>
</dbReference>
<evidence type="ECO:0000256" key="3">
    <source>
        <dbReference type="ARBA" id="ARBA00022741"/>
    </source>
</evidence>
<dbReference type="SMART" id="SM00382">
    <property type="entry name" value="AAA"/>
    <property type="match status" value="1"/>
</dbReference>
<evidence type="ECO:0000256" key="5">
    <source>
        <dbReference type="ARBA" id="ARBA00023251"/>
    </source>
</evidence>
<dbReference type="PROSITE" id="PS50893">
    <property type="entry name" value="ABC_TRANSPORTER_2"/>
    <property type="match status" value="1"/>
</dbReference>
<name>A0ABW5XFP5_9MICO</name>
<feature type="domain" description="ABC transporter" evidence="6">
    <location>
        <begin position="9"/>
        <end position="241"/>
    </location>
</feature>
<organism evidence="7 8">
    <name type="scientific">Populibacterium corticicola</name>
    <dbReference type="NCBI Taxonomy" id="1812826"/>
    <lineage>
        <taxon>Bacteria</taxon>
        <taxon>Bacillati</taxon>
        <taxon>Actinomycetota</taxon>
        <taxon>Actinomycetes</taxon>
        <taxon>Micrococcales</taxon>
        <taxon>Jonesiaceae</taxon>
        <taxon>Populibacterium</taxon>
    </lineage>
</organism>
<evidence type="ECO:0000256" key="4">
    <source>
        <dbReference type="ARBA" id="ARBA00022840"/>
    </source>
</evidence>
<evidence type="ECO:0000256" key="1">
    <source>
        <dbReference type="ARBA" id="ARBA00004202"/>
    </source>
</evidence>
<dbReference type="EMBL" id="JBHUOP010000003">
    <property type="protein sequence ID" value="MFD2840677.1"/>
    <property type="molecule type" value="Genomic_DNA"/>
</dbReference>
<evidence type="ECO:0000256" key="2">
    <source>
        <dbReference type="ARBA" id="ARBA00022448"/>
    </source>
</evidence>
<keyword evidence="4 7" id="KW-0067">ATP-binding</keyword>
<dbReference type="Gene3D" id="3.40.50.300">
    <property type="entry name" value="P-loop containing nucleotide triphosphate hydrolases"/>
    <property type="match status" value="1"/>
</dbReference>
<dbReference type="PROSITE" id="PS00211">
    <property type="entry name" value="ABC_TRANSPORTER_1"/>
    <property type="match status" value="1"/>
</dbReference>
<dbReference type="InterPro" id="IPR003439">
    <property type="entry name" value="ABC_transporter-like_ATP-bd"/>
</dbReference>
<dbReference type="PANTHER" id="PTHR42711:SF17">
    <property type="entry name" value="ABC TRANSPORTER ATP-BINDING PROTEIN"/>
    <property type="match status" value="1"/>
</dbReference>
<accession>A0ABW5XFP5</accession>
<reference evidence="8" key="1">
    <citation type="journal article" date="2019" name="Int. J. Syst. Evol. Microbiol.">
        <title>The Global Catalogue of Microorganisms (GCM) 10K type strain sequencing project: providing services to taxonomists for standard genome sequencing and annotation.</title>
        <authorList>
            <consortium name="The Broad Institute Genomics Platform"/>
            <consortium name="The Broad Institute Genome Sequencing Center for Infectious Disease"/>
            <person name="Wu L."/>
            <person name="Ma J."/>
        </authorList>
    </citation>
    <scope>NUCLEOTIDE SEQUENCE [LARGE SCALE GENOMIC DNA]</scope>
    <source>
        <strain evidence="8">KCTC 33576</strain>
    </source>
</reference>
<dbReference type="Proteomes" id="UP001597391">
    <property type="component" value="Unassembled WGS sequence"/>
</dbReference>
<sequence length="328" mass="34974">MTSTSTPTVALTGVHKVFKLKKEVVTAVAGIDLTIDRGEIVAFLGPNGAGKTTTIDMILGLTEPTKGTVLIDGLNPRHAVEAGRVSAVLQTGGLLHDLTVKETLQAVASLHDLAPRRTPINIDAIIEKTGLQPILNRKVSKCSGGEQQRLKFALALLPDPDLLILDEPTAGMDVNARREFWATMRKDADSGRTIIFATHYLEEAEQFAQRTILVNRGKVIADGPTDHIRAIAAGRTVSSTIGKNPEQTLAAVQSLPETKSATLTHDRLTVTTTNSDALALELLTNHGATDLEISKPSLENAFVDLTNAASNTATTAENNTTPEQEAAR</sequence>
<keyword evidence="5" id="KW-0046">Antibiotic resistance</keyword>
<keyword evidence="2" id="KW-0813">Transport</keyword>
<comment type="subcellular location">
    <subcellularLocation>
        <location evidence="1">Cell membrane</location>
        <topology evidence="1">Peripheral membrane protein</topology>
    </subcellularLocation>
</comment>
<evidence type="ECO:0000313" key="8">
    <source>
        <dbReference type="Proteomes" id="UP001597391"/>
    </source>
</evidence>
<dbReference type="RefSeq" id="WP_377466551.1">
    <property type="nucleotide sequence ID" value="NZ_JBHUOP010000003.1"/>
</dbReference>
<dbReference type="SUPFAM" id="SSF52540">
    <property type="entry name" value="P-loop containing nucleoside triphosphate hydrolases"/>
    <property type="match status" value="1"/>
</dbReference>
<protein>
    <submittedName>
        <fullName evidence="7">ABC transporter ATP-binding protein</fullName>
    </submittedName>
</protein>
<dbReference type="GO" id="GO:0005524">
    <property type="term" value="F:ATP binding"/>
    <property type="evidence" value="ECO:0007669"/>
    <property type="project" value="UniProtKB-KW"/>
</dbReference>
<keyword evidence="8" id="KW-1185">Reference proteome</keyword>
<dbReference type="Pfam" id="PF00005">
    <property type="entry name" value="ABC_tran"/>
    <property type="match status" value="1"/>
</dbReference>
<dbReference type="PANTHER" id="PTHR42711">
    <property type="entry name" value="ABC TRANSPORTER ATP-BINDING PROTEIN"/>
    <property type="match status" value="1"/>
</dbReference>
<gene>
    <name evidence="7" type="ORF">ACFSYH_08850</name>
</gene>
<dbReference type="InterPro" id="IPR050763">
    <property type="entry name" value="ABC_transporter_ATP-binding"/>
</dbReference>
<proteinExistence type="predicted"/>
<evidence type="ECO:0000313" key="7">
    <source>
        <dbReference type="EMBL" id="MFD2840677.1"/>
    </source>
</evidence>
<dbReference type="InterPro" id="IPR027417">
    <property type="entry name" value="P-loop_NTPase"/>
</dbReference>
<evidence type="ECO:0000259" key="6">
    <source>
        <dbReference type="PROSITE" id="PS50893"/>
    </source>
</evidence>